<dbReference type="PANTHER" id="PTHR43903">
    <property type="entry name" value="NEUROLIGIN"/>
    <property type="match status" value="1"/>
</dbReference>
<dbReference type="Gene3D" id="3.40.50.1820">
    <property type="entry name" value="alpha/beta hydrolase"/>
    <property type="match status" value="2"/>
</dbReference>
<dbReference type="InterPro" id="IPR002018">
    <property type="entry name" value="CarbesteraseB"/>
</dbReference>
<feature type="chain" id="PRO_5015370289" description="Carboxylic ester hydrolase" evidence="3">
    <location>
        <begin position="17"/>
        <end position="497"/>
    </location>
</feature>
<proteinExistence type="inferred from homology"/>
<feature type="domain" description="Carboxylesterase type B" evidence="4">
    <location>
        <begin position="18"/>
        <end position="340"/>
    </location>
</feature>
<evidence type="ECO:0000259" key="4">
    <source>
        <dbReference type="Pfam" id="PF00135"/>
    </source>
</evidence>
<dbReference type="Pfam" id="PF00135">
    <property type="entry name" value="COesterase"/>
    <property type="match status" value="2"/>
</dbReference>
<feature type="signal peptide" evidence="3">
    <location>
        <begin position="1"/>
        <end position="16"/>
    </location>
</feature>
<dbReference type="EC" id="3.1.1.-" evidence="3"/>
<gene>
    <name evidence="5" type="ORF">C0Q70_16600</name>
</gene>
<dbReference type="InterPro" id="IPR029058">
    <property type="entry name" value="AB_hydrolase_fold"/>
</dbReference>
<reference evidence="5 6" key="1">
    <citation type="submission" date="2018-04" db="EMBL/GenBank/DDBJ databases">
        <title>The genome of golden apple snail Pomacea canaliculata provides insight into stress tolerance and invasive adaptation.</title>
        <authorList>
            <person name="Liu C."/>
            <person name="Liu B."/>
            <person name="Ren Y."/>
            <person name="Zhang Y."/>
            <person name="Wang H."/>
            <person name="Li S."/>
            <person name="Jiang F."/>
            <person name="Yin L."/>
            <person name="Zhang G."/>
            <person name="Qian W."/>
            <person name="Fan W."/>
        </authorList>
    </citation>
    <scope>NUCLEOTIDE SEQUENCE [LARGE SCALE GENOMIC DNA]</scope>
    <source>
        <strain evidence="5">SZHN2017</strain>
        <tissue evidence="5">Muscle</tissue>
    </source>
</reference>
<evidence type="ECO:0000256" key="1">
    <source>
        <dbReference type="ARBA" id="ARBA00005964"/>
    </source>
</evidence>
<evidence type="ECO:0000256" key="3">
    <source>
        <dbReference type="RuleBase" id="RU361235"/>
    </source>
</evidence>
<dbReference type="GO" id="GO:0016787">
    <property type="term" value="F:hydrolase activity"/>
    <property type="evidence" value="ECO:0007669"/>
    <property type="project" value="UniProtKB-KW"/>
</dbReference>
<protein>
    <recommendedName>
        <fullName evidence="3">Carboxylic ester hydrolase</fullName>
        <ecNumber evidence="3">3.1.1.-</ecNumber>
    </recommendedName>
</protein>
<keyword evidence="6" id="KW-1185">Reference proteome</keyword>
<organism evidence="5 6">
    <name type="scientific">Pomacea canaliculata</name>
    <name type="common">Golden apple snail</name>
    <dbReference type="NCBI Taxonomy" id="400727"/>
    <lineage>
        <taxon>Eukaryota</taxon>
        <taxon>Metazoa</taxon>
        <taxon>Spiralia</taxon>
        <taxon>Lophotrochozoa</taxon>
        <taxon>Mollusca</taxon>
        <taxon>Gastropoda</taxon>
        <taxon>Caenogastropoda</taxon>
        <taxon>Architaenioglossa</taxon>
        <taxon>Ampullarioidea</taxon>
        <taxon>Ampullariidae</taxon>
        <taxon>Pomacea</taxon>
    </lineage>
</organism>
<accession>A0A2T7NQA4</accession>
<dbReference type="EMBL" id="PZQS01000010">
    <property type="protein sequence ID" value="PVD23332.1"/>
    <property type="molecule type" value="Genomic_DNA"/>
</dbReference>
<dbReference type="InterPro" id="IPR019826">
    <property type="entry name" value="Carboxylesterase_B_AS"/>
</dbReference>
<dbReference type="SUPFAM" id="SSF53474">
    <property type="entry name" value="alpha/beta-Hydrolases"/>
    <property type="match status" value="1"/>
</dbReference>
<keyword evidence="3" id="KW-0732">Signal</keyword>
<dbReference type="InterPro" id="IPR051093">
    <property type="entry name" value="Neuroligin/BSAL"/>
</dbReference>
<dbReference type="OrthoDB" id="3200163at2759"/>
<comment type="similarity">
    <text evidence="1 3">Belongs to the type-B carboxylesterase/lipase family.</text>
</comment>
<evidence type="ECO:0000313" key="5">
    <source>
        <dbReference type="EMBL" id="PVD23332.1"/>
    </source>
</evidence>
<dbReference type="PROSITE" id="PS00122">
    <property type="entry name" value="CARBOXYLESTERASE_B_1"/>
    <property type="match status" value="1"/>
</dbReference>
<feature type="domain" description="Carboxylesterase type B" evidence="4">
    <location>
        <begin position="393"/>
        <end position="485"/>
    </location>
</feature>
<keyword evidence="2 3" id="KW-0378">Hydrolase</keyword>
<dbReference type="AlphaFoldDB" id="A0A2T7NQA4"/>
<sequence length="497" mass="53526">MLRVLTVLAALTSVLAEDVVVTTRLGQVRGSRVRTRPSTYVDSFLSLPYAKPPVGALRLMPTQPAEPWQGVLDATRYGPACPQLADFDPMPTSEDCLSLSIFTPGHSAPGRGLPVMMYVHGGGFRTGSGALFNGTELAKRGVVVVAINYRLDILGFLSTLDDSSPGNYGLLDMIQALKWIKANIASFRGNPGEITLFGGSAGSLSISHLRISPLAKGLFNKVIMESGFATCKWARKLPTDTPSPLTSAKRVATRVGCPVDSGTAALVACIKSKPVDILLNASAAFLEGPASSFIPVVETGFGVLPKNPEDLIREGAGSDIPSIRGSSRDEDAIDAAYENRPSLQLSDAVRVSGELQQNGFRTPVCLPVRLPVPQLTLSFLDSRECFPSNIDSPVTGVPHGAEAPFVAGEPFNGLRNWTDTDKRVSATVMDMLSNFAKFGISSARDPTPPLFTSVKWFLYNSVTQLYLTIDSKPTLNSHLYQRRMDLVKSLYDQYGHY</sequence>
<comment type="caution">
    <text evidence="5">The sequence shown here is derived from an EMBL/GenBank/DDBJ whole genome shotgun (WGS) entry which is preliminary data.</text>
</comment>
<evidence type="ECO:0000256" key="2">
    <source>
        <dbReference type="ARBA" id="ARBA00022801"/>
    </source>
</evidence>
<dbReference type="Proteomes" id="UP000245119">
    <property type="component" value="Linkage Group LG10"/>
</dbReference>
<evidence type="ECO:0000313" key="6">
    <source>
        <dbReference type="Proteomes" id="UP000245119"/>
    </source>
</evidence>
<name>A0A2T7NQA4_POMCA</name>
<dbReference type="STRING" id="400727.A0A2T7NQA4"/>